<dbReference type="OrthoDB" id="9803916at2"/>
<organism evidence="4 5">
    <name type="scientific">Alienimonas californiensis</name>
    <dbReference type="NCBI Taxonomy" id="2527989"/>
    <lineage>
        <taxon>Bacteria</taxon>
        <taxon>Pseudomonadati</taxon>
        <taxon>Planctomycetota</taxon>
        <taxon>Planctomycetia</taxon>
        <taxon>Planctomycetales</taxon>
        <taxon>Planctomycetaceae</taxon>
        <taxon>Alienimonas</taxon>
    </lineage>
</organism>
<dbReference type="InterPro" id="IPR036866">
    <property type="entry name" value="RibonucZ/Hydroxyglut_hydro"/>
</dbReference>
<dbReference type="Pfam" id="PF07521">
    <property type="entry name" value="RMMBL"/>
    <property type="match status" value="1"/>
</dbReference>
<dbReference type="PANTHER" id="PTHR11203">
    <property type="entry name" value="CLEAVAGE AND POLYADENYLATION SPECIFICITY FACTOR FAMILY MEMBER"/>
    <property type="match status" value="1"/>
</dbReference>
<dbReference type="RefSeq" id="WP_145359851.1">
    <property type="nucleotide sequence ID" value="NZ_CP036265.1"/>
</dbReference>
<feature type="domain" description="Beta-Casp" evidence="3">
    <location>
        <begin position="253"/>
        <end position="378"/>
    </location>
</feature>
<keyword evidence="1 4" id="KW-0378">Hydrolase</keyword>
<evidence type="ECO:0000259" key="2">
    <source>
        <dbReference type="SMART" id="SM00849"/>
    </source>
</evidence>
<evidence type="ECO:0000313" key="5">
    <source>
        <dbReference type="Proteomes" id="UP000318741"/>
    </source>
</evidence>
<dbReference type="SMART" id="SM00849">
    <property type="entry name" value="Lactamase_B"/>
    <property type="match status" value="1"/>
</dbReference>
<dbReference type="KEGG" id="acaf:CA12_30450"/>
<dbReference type="PANTHER" id="PTHR11203:SF37">
    <property type="entry name" value="INTEGRATOR COMPLEX SUBUNIT 11"/>
    <property type="match status" value="1"/>
</dbReference>
<feature type="domain" description="Metallo-beta-lactamase" evidence="2">
    <location>
        <begin position="15"/>
        <end position="229"/>
    </location>
</feature>
<keyword evidence="5" id="KW-1185">Reference proteome</keyword>
<dbReference type="Pfam" id="PF00753">
    <property type="entry name" value="Lactamase_B"/>
    <property type="match status" value="1"/>
</dbReference>
<dbReference type="InterPro" id="IPR011108">
    <property type="entry name" value="RMMBL"/>
</dbReference>
<sequence length="465" mass="51427">MSLTYTALGAAGEVTGSQHLLEHRSFRILLDCGLFQGGPGAHADNRRLDCHPRDLDAVVLSHAHADHCGRLPMLVRDGFDGEIYCTPATARIAAVMLRDSAHIQEEDAAFCHKRFGPDHPGAQPLYTEQDAQRAIKLFQPIPYNEPTRLNPHLKLTFREAGHILGSAITELSIGKVPNATRLVFTGDLGRRGMPLLKDPATLPGCDVLISECTYGDKIHTPPGDLASELLRILTRAWVDGGRVVIPAFSLGRTQQIVYYLNELAELGVLPDMPVYVDSPLATRLTEIYRDRQDLMDEEAHQMLKIDDDLFDFDRLLYTTSRQDSVAINQVGPPFVVISASGMCDAGRVRHHLARALPNEHDCVCLIGYQGRGTTGRAIAEKREWVEIFDRRVPIRCHVEQFGGLSAHAGADDLKWWFEAMANEGGVGRCFLVHGEPDVAQSFAGLIRDCCDEDPVVPDRGEVFKL</sequence>
<dbReference type="CDD" id="cd16295">
    <property type="entry name" value="TTHA0252-CPSF-like_MBL-fold"/>
    <property type="match status" value="1"/>
</dbReference>
<dbReference type="EC" id="3.1.-.-" evidence="4"/>
<proteinExistence type="predicted"/>
<evidence type="ECO:0000256" key="1">
    <source>
        <dbReference type="ARBA" id="ARBA00022801"/>
    </source>
</evidence>
<dbReference type="EMBL" id="CP036265">
    <property type="protein sequence ID" value="QDT16935.1"/>
    <property type="molecule type" value="Genomic_DNA"/>
</dbReference>
<gene>
    <name evidence="4" type="ORF">CA12_30450</name>
</gene>
<evidence type="ECO:0000313" key="4">
    <source>
        <dbReference type="EMBL" id="QDT16935.1"/>
    </source>
</evidence>
<dbReference type="GO" id="GO:0004521">
    <property type="term" value="F:RNA endonuclease activity"/>
    <property type="evidence" value="ECO:0007669"/>
    <property type="project" value="TreeGrafter"/>
</dbReference>
<dbReference type="InterPro" id="IPR001279">
    <property type="entry name" value="Metallo-B-lactamas"/>
</dbReference>
<dbReference type="Proteomes" id="UP000318741">
    <property type="component" value="Chromosome"/>
</dbReference>
<dbReference type="SMART" id="SM01027">
    <property type="entry name" value="Beta-Casp"/>
    <property type="match status" value="1"/>
</dbReference>
<dbReference type="Gene3D" id="3.40.50.10890">
    <property type="match status" value="1"/>
</dbReference>
<name>A0A517PC23_9PLAN</name>
<dbReference type="GO" id="GO:0016787">
    <property type="term" value="F:hydrolase activity"/>
    <property type="evidence" value="ECO:0007669"/>
    <property type="project" value="UniProtKB-KW"/>
</dbReference>
<reference evidence="4 5" key="1">
    <citation type="submission" date="2019-02" db="EMBL/GenBank/DDBJ databases">
        <title>Deep-cultivation of Planctomycetes and their phenomic and genomic characterization uncovers novel biology.</title>
        <authorList>
            <person name="Wiegand S."/>
            <person name="Jogler M."/>
            <person name="Boedeker C."/>
            <person name="Pinto D."/>
            <person name="Vollmers J."/>
            <person name="Rivas-Marin E."/>
            <person name="Kohn T."/>
            <person name="Peeters S.H."/>
            <person name="Heuer A."/>
            <person name="Rast P."/>
            <person name="Oberbeckmann S."/>
            <person name="Bunk B."/>
            <person name="Jeske O."/>
            <person name="Meyerdierks A."/>
            <person name="Storesund J.E."/>
            <person name="Kallscheuer N."/>
            <person name="Luecker S."/>
            <person name="Lage O.M."/>
            <person name="Pohl T."/>
            <person name="Merkel B.J."/>
            <person name="Hornburger P."/>
            <person name="Mueller R.-W."/>
            <person name="Bruemmer F."/>
            <person name="Labrenz M."/>
            <person name="Spormann A.M."/>
            <person name="Op den Camp H."/>
            <person name="Overmann J."/>
            <person name="Amann R."/>
            <person name="Jetten M.S.M."/>
            <person name="Mascher T."/>
            <person name="Medema M.H."/>
            <person name="Devos D.P."/>
            <person name="Kaster A.-K."/>
            <person name="Ovreas L."/>
            <person name="Rohde M."/>
            <person name="Galperin M.Y."/>
            <person name="Jogler C."/>
        </authorList>
    </citation>
    <scope>NUCLEOTIDE SEQUENCE [LARGE SCALE GENOMIC DNA]</scope>
    <source>
        <strain evidence="4 5">CA12</strain>
    </source>
</reference>
<dbReference type="SUPFAM" id="SSF56281">
    <property type="entry name" value="Metallo-hydrolase/oxidoreductase"/>
    <property type="match status" value="1"/>
</dbReference>
<dbReference type="Gene3D" id="3.60.15.10">
    <property type="entry name" value="Ribonuclease Z/Hydroxyacylglutathione hydrolase-like"/>
    <property type="match status" value="1"/>
</dbReference>
<dbReference type="AlphaFoldDB" id="A0A517PC23"/>
<evidence type="ECO:0000259" key="3">
    <source>
        <dbReference type="SMART" id="SM01027"/>
    </source>
</evidence>
<dbReference type="InterPro" id="IPR050698">
    <property type="entry name" value="MBL"/>
</dbReference>
<protein>
    <submittedName>
        <fullName evidence="4">Ribonuclease</fullName>
        <ecNumber evidence="4">3.1.-.-</ecNumber>
    </submittedName>
</protein>
<accession>A0A517PC23</accession>
<dbReference type="Pfam" id="PF10996">
    <property type="entry name" value="Beta-Casp"/>
    <property type="match status" value="1"/>
</dbReference>
<dbReference type="InterPro" id="IPR022712">
    <property type="entry name" value="Beta_Casp"/>
</dbReference>